<name>A0ABC9VRE5_GRUJA</name>
<comment type="caution">
    <text evidence="1">The sequence shown here is derived from an EMBL/GenBank/DDBJ whole genome shotgun (WGS) entry which is preliminary data.</text>
</comment>
<accession>A0ABC9VRE5</accession>
<evidence type="ECO:0000313" key="1">
    <source>
        <dbReference type="EMBL" id="GAB0175698.1"/>
    </source>
</evidence>
<protein>
    <submittedName>
        <fullName evidence="1">Mitochondrial enolase superfamily member 1</fullName>
    </submittedName>
</protein>
<evidence type="ECO:0000313" key="2">
    <source>
        <dbReference type="Proteomes" id="UP001623348"/>
    </source>
</evidence>
<sequence length="77" mass="8744">MPDQPDRYAKITGFVDEAKVVDVIYLDLHRNLAKFTKDKCKVLRLGGKKILRQYRLGSDSLDRICNIASSFGTPSTR</sequence>
<dbReference type="AlphaFoldDB" id="A0ABC9VRE5"/>
<organism evidence="1 2">
    <name type="scientific">Grus japonensis</name>
    <name type="common">Japanese crane</name>
    <name type="synonym">Red-crowned crane</name>
    <dbReference type="NCBI Taxonomy" id="30415"/>
    <lineage>
        <taxon>Eukaryota</taxon>
        <taxon>Metazoa</taxon>
        <taxon>Chordata</taxon>
        <taxon>Craniata</taxon>
        <taxon>Vertebrata</taxon>
        <taxon>Euteleostomi</taxon>
        <taxon>Archelosauria</taxon>
        <taxon>Archosauria</taxon>
        <taxon>Dinosauria</taxon>
        <taxon>Saurischia</taxon>
        <taxon>Theropoda</taxon>
        <taxon>Coelurosauria</taxon>
        <taxon>Aves</taxon>
        <taxon>Neognathae</taxon>
        <taxon>Neoaves</taxon>
        <taxon>Gruiformes</taxon>
        <taxon>Gruidae</taxon>
        <taxon>Grus</taxon>
    </lineage>
</organism>
<dbReference type="Proteomes" id="UP001623348">
    <property type="component" value="Unassembled WGS sequence"/>
</dbReference>
<reference evidence="1 2" key="1">
    <citation type="submission" date="2024-06" db="EMBL/GenBank/DDBJ databases">
        <title>The draft genome of Grus japonensis, version 3.</title>
        <authorList>
            <person name="Nabeshima K."/>
            <person name="Suzuki S."/>
            <person name="Onuma M."/>
        </authorList>
    </citation>
    <scope>NUCLEOTIDE SEQUENCE [LARGE SCALE GENOMIC DNA]</scope>
    <source>
        <strain evidence="1 2">451A</strain>
    </source>
</reference>
<gene>
    <name evidence="1" type="ORF">GRJ2_000035000</name>
</gene>
<dbReference type="EMBL" id="BAAFJT010000001">
    <property type="protein sequence ID" value="GAB0175698.1"/>
    <property type="molecule type" value="Genomic_DNA"/>
</dbReference>
<keyword evidence="2" id="KW-1185">Reference proteome</keyword>
<proteinExistence type="predicted"/>